<dbReference type="SUPFAM" id="SSF52540">
    <property type="entry name" value="P-loop containing nucleoside triphosphate hydrolases"/>
    <property type="match status" value="1"/>
</dbReference>
<dbReference type="InterPro" id="IPR027417">
    <property type="entry name" value="P-loop_NTPase"/>
</dbReference>
<organism evidence="4 5">
    <name type="scientific">Actinomadura barringtoniae</name>
    <dbReference type="NCBI Taxonomy" id="1427535"/>
    <lineage>
        <taxon>Bacteria</taxon>
        <taxon>Bacillati</taxon>
        <taxon>Actinomycetota</taxon>
        <taxon>Actinomycetes</taxon>
        <taxon>Streptosporangiales</taxon>
        <taxon>Thermomonosporaceae</taxon>
        <taxon>Actinomadura</taxon>
    </lineage>
</organism>
<dbReference type="Gene3D" id="3.40.50.1460">
    <property type="match status" value="1"/>
</dbReference>
<reference evidence="4" key="1">
    <citation type="submission" date="2021-03" db="EMBL/GenBank/DDBJ databases">
        <authorList>
            <person name="Kanchanasin P."/>
            <person name="Saeng-In P."/>
            <person name="Phongsopitanun W."/>
            <person name="Yuki M."/>
            <person name="Kudo T."/>
            <person name="Ohkuma M."/>
            <person name="Tanasupawat S."/>
        </authorList>
    </citation>
    <scope>NUCLEOTIDE SEQUENCE</scope>
    <source>
        <strain evidence="4">GKU 128</strain>
    </source>
</reference>
<feature type="region of interest" description="Disordered" evidence="1">
    <location>
        <begin position="265"/>
        <end position="295"/>
    </location>
</feature>
<keyword evidence="2" id="KW-0812">Transmembrane</keyword>
<keyword evidence="5" id="KW-1185">Reference proteome</keyword>
<dbReference type="InterPro" id="IPR011646">
    <property type="entry name" value="KAP_P-loop"/>
</dbReference>
<dbReference type="NCBIfam" id="NF047832">
    <property type="entry name" value="caspase_w_EACC1"/>
    <property type="match status" value="1"/>
</dbReference>
<sequence>MDGSPAAWCDLDVRLPDKATSRAVLIGTGKYDSEALPDIGAVGNCLTDLGVLLSEGSFAPEHCTVVNDGASPSAISGVLRENAAAAEDVLFVYFVGHAVVDRGGLHFALPHSSPQDMSQGWLAAQPVRRVLEASPARYKILILDCDFYDRAPEGGTLRRTTGIPGDLLRPLAAGYFLLAGGGNVSTPPGPGYTLFTGELIRTLTMGVSGGPELLDLDTIHKHLRSSLRALGRPAPAAFSQLEQSATKIALARNAAFDAFAAFDSSGSSSQAAEPEGESTPGERTAEPDERPPEEEVELTTDVAATLDLLERGPVATVIAMRLVEARRNAQDQSFFTHIDGSWGSGKSTMLNLLRDRLAEDFDIVEFDAWQQSRLGPPWWSLLTATRRRVLRGRPWLRVRETASRMRRTGAPFALALVLVLAVAAAVAYALWPQQPSLRNWSENVKAFIAIVAAVGTLVTSALVASRFLLFDSVRGARLFEQTQTNPIREITEHFRWLLRHSEKPVAFFVDDLDRCRPSYVVDFLDTAQTLIRDTARKRAAYFVVAADGAWLRRSYEKAHSDFAESLERPGRPVGYLFLDKLFQLTIPMPVLTGPAQALYLDAILRIDRPHLEQVSESGSSGESAWGQGDPGGLQARLRAFAEGRAEQVAQVSQTPEERRRTEHVLRRFSHLLGNNPRSVKRFLNTYSILHSIRRLEGNLIRPESLALWTILVVRWPAIAAHLQDDPDAVRGVVQPVWVKEHFPEALLELARSPELCDVITCEMGGPLTPVLIRQCVGLSLGGG</sequence>
<dbReference type="InterPro" id="IPR052754">
    <property type="entry name" value="NTPase_KAP_P-loop"/>
</dbReference>
<keyword evidence="2" id="KW-0472">Membrane</keyword>
<feature type="domain" description="KAP NTPase" evidence="3">
    <location>
        <begin position="451"/>
        <end position="692"/>
    </location>
</feature>
<feature type="transmembrane region" description="Helical" evidence="2">
    <location>
        <begin position="412"/>
        <end position="431"/>
    </location>
</feature>
<evidence type="ECO:0000256" key="1">
    <source>
        <dbReference type="SAM" id="MobiDB-lite"/>
    </source>
</evidence>
<dbReference type="PANTHER" id="PTHR22674:SF6">
    <property type="entry name" value="NTPASE KAP FAMILY P-LOOP DOMAIN-CONTAINING PROTEIN 1"/>
    <property type="match status" value="1"/>
</dbReference>
<evidence type="ECO:0000256" key="2">
    <source>
        <dbReference type="SAM" id="Phobius"/>
    </source>
</evidence>
<accession>A0A939PFA7</accession>
<evidence type="ECO:0000313" key="5">
    <source>
        <dbReference type="Proteomes" id="UP000669179"/>
    </source>
</evidence>
<comment type="caution">
    <text evidence="4">The sequence shown here is derived from an EMBL/GenBank/DDBJ whole genome shotgun (WGS) entry which is preliminary data.</text>
</comment>
<protein>
    <recommendedName>
        <fullName evidence="3">KAP NTPase domain-containing protein</fullName>
    </recommendedName>
</protein>
<dbReference type="RefSeq" id="WP_208259053.1">
    <property type="nucleotide sequence ID" value="NZ_JAGEOJ010000012.1"/>
</dbReference>
<evidence type="ECO:0000313" key="4">
    <source>
        <dbReference type="EMBL" id="MBO2451157.1"/>
    </source>
</evidence>
<dbReference type="Pfam" id="PF07693">
    <property type="entry name" value="KAP_NTPase"/>
    <property type="match status" value="2"/>
</dbReference>
<evidence type="ECO:0000259" key="3">
    <source>
        <dbReference type="Pfam" id="PF07693"/>
    </source>
</evidence>
<keyword evidence="2" id="KW-1133">Transmembrane helix</keyword>
<feature type="domain" description="KAP NTPase" evidence="3">
    <location>
        <begin position="329"/>
        <end position="371"/>
    </location>
</feature>
<dbReference type="AlphaFoldDB" id="A0A939PFA7"/>
<proteinExistence type="predicted"/>
<dbReference type="PANTHER" id="PTHR22674">
    <property type="entry name" value="NTPASE, KAP FAMILY P-LOOP DOMAIN-CONTAINING 1"/>
    <property type="match status" value="1"/>
</dbReference>
<dbReference type="Proteomes" id="UP000669179">
    <property type="component" value="Unassembled WGS sequence"/>
</dbReference>
<gene>
    <name evidence="4" type="ORF">J4573_28970</name>
</gene>
<feature type="transmembrane region" description="Helical" evidence="2">
    <location>
        <begin position="446"/>
        <end position="469"/>
    </location>
</feature>
<name>A0A939PFA7_9ACTN</name>
<dbReference type="EMBL" id="JAGEOJ010000012">
    <property type="protein sequence ID" value="MBO2451157.1"/>
    <property type="molecule type" value="Genomic_DNA"/>
</dbReference>